<evidence type="ECO:0000259" key="7">
    <source>
        <dbReference type="Pfam" id="PF04321"/>
    </source>
</evidence>
<dbReference type="Proteomes" id="UP001155027">
    <property type="component" value="Unassembled WGS sequence"/>
</dbReference>
<dbReference type="EC" id="1.1.1.133" evidence="3 6"/>
<comment type="function">
    <text evidence="6">Catalyzes the reduction of dTDP-6-deoxy-L-lyxo-4-hexulose to yield dTDP-L-rhamnose.</text>
</comment>
<name>A0A9X2PWG1_9BACT</name>
<comment type="similarity">
    <text evidence="2 6">Belongs to the dTDP-4-dehydrorhamnose reductase family.</text>
</comment>
<dbReference type="CDD" id="cd05254">
    <property type="entry name" value="dTDP_HR_like_SDR_e"/>
    <property type="match status" value="1"/>
</dbReference>
<keyword evidence="6" id="KW-0521">NADP</keyword>
<evidence type="ECO:0000313" key="8">
    <source>
        <dbReference type="EMBL" id="MCS3677794.1"/>
    </source>
</evidence>
<organism evidence="8 9">
    <name type="scientific">Salinibacter ruber</name>
    <dbReference type="NCBI Taxonomy" id="146919"/>
    <lineage>
        <taxon>Bacteria</taxon>
        <taxon>Pseudomonadati</taxon>
        <taxon>Rhodothermota</taxon>
        <taxon>Rhodothermia</taxon>
        <taxon>Rhodothermales</taxon>
        <taxon>Salinibacteraceae</taxon>
        <taxon>Salinibacter</taxon>
    </lineage>
</organism>
<dbReference type="InterPro" id="IPR005913">
    <property type="entry name" value="dTDP_dehydrorham_reduct"/>
</dbReference>
<dbReference type="GO" id="GO:0005829">
    <property type="term" value="C:cytosol"/>
    <property type="evidence" value="ECO:0007669"/>
    <property type="project" value="TreeGrafter"/>
</dbReference>
<evidence type="ECO:0000256" key="2">
    <source>
        <dbReference type="ARBA" id="ARBA00010944"/>
    </source>
</evidence>
<evidence type="ECO:0000313" key="9">
    <source>
        <dbReference type="Proteomes" id="UP001155027"/>
    </source>
</evidence>
<comment type="catalytic activity">
    <reaction evidence="5">
        <text>dTDP-beta-L-rhamnose + NADP(+) = dTDP-4-dehydro-beta-L-rhamnose + NADPH + H(+)</text>
        <dbReference type="Rhea" id="RHEA:21796"/>
        <dbReference type="ChEBI" id="CHEBI:15378"/>
        <dbReference type="ChEBI" id="CHEBI:57510"/>
        <dbReference type="ChEBI" id="CHEBI:57783"/>
        <dbReference type="ChEBI" id="CHEBI:58349"/>
        <dbReference type="ChEBI" id="CHEBI:62830"/>
        <dbReference type="EC" id="1.1.1.133"/>
    </reaction>
</comment>
<dbReference type="InterPro" id="IPR029903">
    <property type="entry name" value="RmlD-like-bd"/>
</dbReference>
<dbReference type="PANTHER" id="PTHR10491:SF4">
    <property type="entry name" value="METHIONINE ADENOSYLTRANSFERASE 2 SUBUNIT BETA"/>
    <property type="match status" value="1"/>
</dbReference>
<dbReference type="GO" id="GO:0019305">
    <property type="term" value="P:dTDP-rhamnose biosynthetic process"/>
    <property type="evidence" value="ECO:0007669"/>
    <property type="project" value="TreeGrafter"/>
</dbReference>
<dbReference type="Gene3D" id="3.40.50.720">
    <property type="entry name" value="NAD(P)-binding Rossmann-like Domain"/>
    <property type="match status" value="1"/>
</dbReference>
<gene>
    <name evidence="8" type="ORF">GGP71_001722</name>
</gene>
<reference evidence="8" key="1">
    <citation type="submission" date="2022-08" db="EMBL/GenBank/DDBJ databases">
        <title>Genomic Encyclopedia of Type Strains, Phase V (KMG-V): Genome sequencing to study the core and pangenomes of soil and plant-associated prokaryotes.</title>
        <authorList>
            <person name="Whitman W."/>
        </authorList>
    </citation>
    <scope>NUCLEOTIDE SEQUENCE</scope>
    <source>
        <strain evidence="8">0</strain>
    </source>
</reference>
<dbReference type="PANTHER" id="PTHR10491">
    <property type="entry name" value="DTDP-4-DEHYDRORHAMNOSE REDUCTASE"/>
    <property type="match status" value="1"/>
</dbReference>
<evidence type="ECO:0000256" key="6">
    <source>
        <dbReference type="RuleBase" id="RU364082"/>
    </source>
</evidence>
<comment type="caution">
    <text evidence="8">The sequence shown here is derived from an EMBL/GenBank/DDBJ whole genome shotgun (WGS) entry which is preliminary data.</text>
</comment>
<dbReference type="Gene3D" id="3.90.25.10">
    <property type="entry name" value="UDP-galactose 4-epimerase, domain 1"/>
    <property type="match status" value="1"/>
</dbReference>
<protein>
    <recommendedName>
        <fullName evidence="4 6">dTDP-4-dehydrorhamnose reductase</fullName>
        <ecNumber evidence="3 6">1.1.1.133</ecNumber>
    </recommendedName>
</protein>
<sequence>MPDATAPILLLGATGQVGHALRRTLAPLGQVHVPGRAAVDLTDLKSVREAVRELGPALVVNAAAYTDVDGAEDAPERAARINAEAPRVLAEAAREVGAWCVHYSTDYVFDGTKRAPYTEADAPNPINVYSQTKRDGEAAIQAVGGSHVILRTSWMYSRRRSNFVRTMLRLAAENDRLTVVDDQIGVPTWAGWCAEATASVCERLLADDDAPEAGCYHLAGTGQTSWYGLARAVFAQFGHTDVTVEPVSSDEYETAAPRPAYTVLDSSRARAAFDLPAVPWTAQLARFHKRVRTADGERVARG</sequence>
<keyword evidence="6 8" id="KW-0560">Oxidoreductase</keyword>
<proteinExistence type="inferred from homology"/>
<dbReference type="EMBL" id="JANUAU010000005">
    <property type="protein sequence ID" value="MCS3677794.1"/>
    <property type="molecule type" value="Genomic_DNA"/>
</dbReference>
<comment type="pathway">
    <text evidence="1 6">Carbohydrate biosynthesis; dTDP-L-rhamnose biosynthesis.</text>
</comment>
<dbReference type="InterPro" id="IPR036291">
    <property type="entry name" value="NAD(P)-bd_dom_sf"/>
</dbReference>
<evidence type="ECO:0000256" key="1">
    <source>
        <dbReference type="ARBA" id="ARBA00004781"/>
    </source>
</evidence>
<dbReference type="RefSeq" id="WP_259080201.1">
    <property type="nucleotide sequence ID" value="NZ_JANUAU010000005.1"/>
</dbReference>
<dbReference type="NCBIfam" id="TIGR01214">
    <property type="entry name" value="rmlD"/>
    <property type="match status" value="1"/>
</dbReference>
<dbReference type="SUPFAM" id="SSF51735">
    <property type="entry name" value="NAD(P)-binding Rossmann-fold domains"/>
    <property type="match status" value="1"/>
</dbReference>
<accession>A0A9X2PWG1</accession>
<dbReference type="GO" id="GO:0008831">
    <property type="term" value="F:dTDP-4-dehydrorhamnose reductase activity"/>
    <property type="evidence" value="ECO:0007669"/>
    <property type="project" value="UniProtKB-EC"/>
</dbReference>
<dbReference type="AlphaFoldDB" id="A0A9X2PWG1"/>
<evidence type="ECO:0000256" key="4">
    <source>
        <dbReference type="ARBA" id="ARBA00017099"/>
    </source>
</evidence>
<feature type="domain" description="RmlD-like substrate binding" evidence="7">
    <location>
        <begin position="8"/>
        <end position="291"/>
    </location>
</feature>
<evidence type="ECO:0000256" key="3">
    <source>
        <dbReference type="ARBA" id="ARBA00012929"/>
    </source>
</evidence>
<dbReference type="Pfam" id="PF04321">
    <property type="entry name" value="RmlD_sub_bind"/>
    <property type="match status" value="1"/>
</dbReference>
<evidence type="ECO:0000256" key="5">
    <source>
        <dbReference type="ARBA" id="ARBA00048200"/>
    </source>
</evidence>